<organism evidence="2 3">
    <name type="scientific">Oleispira antarctica</name>
    <dbReference type="NCBI Taxonomy" id="188908"/>
    <lineage>
        <taxon>Bacteria</taxon>
        <taxon>Pseudomonadati</taxon>
        <taxon>Pseudomonadota</taxon>
        <taxon>Gammaproteobacteria</taxon>
        <taxon>Oceanospirillales</taxon>
        <taxon>Oceanospirillaceae</taxon>
        <taxon>Oleispira</taxon>
    </lineage>
</organism>
<dbReference type="EMBL" id="MABE01000495">
    <property type="protein sequence ID" value="OUS39915.1"/>
    <property type="molecule type" value="Genomic_DNA"/>
</dbReference>
<gene>
    <name evidence="2" type="ORF">A9R00_08690</name>
</gene>
<protein>
    <recommendedName>
        <fullName evidence="1">AB hydrolase-1 domain-containing protein</fullName>
    </recommendedName>
</protein>
<dbReference type="PRINTS" id="PR00111">
    <property type="entry name" value="ABHYDROLASE"/>
</dbReference>
<feature type="domain" description="AB hydrolase-1" evidence="1">
    <location>
        <begin position="46"/>
        <end position="272"/>
    </location>
</feature>
<sequence>MLKRDNAYVIKQELASYLGDLKSQRVSVAQETFRFIEGGPSDAQCIVFLHGTLGNKSQWRGLMQLLSHRYRVIALDIPGLALGFKNVGEQYSLTDLANYINRFLIYKDIDSASLVGHSMGANVACRYQALYPAKINSLVVSSLAGWELLFDQIYWHKFSEFKQSLVFNSLGEFRQLVDSLFYQPPYMPKILLEFRMKEVEKHRPQLFKVLDDIQKDFHFLAEDLKKLSCPTLAINGENDVLVSQGAINRAAQLLPTVKMVNFTECGHVPFLEYPKKTHSVISDFILSTSNLTKMV</sequence>
<dbReference type="Pfam" id="PF00561">
    <property type="entry name" value="Abhydrolase_1"/>
    <property type="match status" value="1"/>
</dbReference>
<dbReference type="SUPFAM" id="SSF53474">
    <property type="entry name" value="alpha/beta-Hydrolases"/>
    <property type="match status" value="1"/>
</dbReference>
<dbReference type="InterPro" id="IPR050266">
    <property type="entry name" value="AB_hydrolase_sf"/>
</dbReference>
<name>A0A1Y5HYL9_OLEAN</name>
<dbReference type="PANTHER" id="PTHR43798">
    <property type="entry name" value="MONOACYLGLYCEROL LIPASE"/>
    <property type="match status" value="1"/>
</dbReference>
<evidence type="ECO:0000313" key="3">
    <source>
        <dbReference type="Proteomes" id="UP000227088"/>
    </source>
</evidence>
<dbReference type="AlphaFoldDB" id="A0A1Y5HYL9"/>
<accession>A0A1Y5HYL9</accession>
<dbReference type="PANTHER" id="PTHR43798:SF33">
    <property type="entry name" value="HYDROLASE, PUTATIVE (AFU_ORTHOLOGUE AFUA_2G14860)-RELATED"/>
    <property type="match status" value="1"/>
</dbReference>
<reference evidence="3" key="1">
    <citation type="journal article" date="2017" name="Proc. Natl. Acad. Sci. U.S.A.">
        <title>Simulation of Deepwater Horizon oil plume reveals substrate specialization within a complex community of hydrocarbon degraders.</title>
        <authorList>
            <person name="Hu P."/>
            <person name="Dubinsky E.A."/>
            <person name="Probst A.J."/>
            <person name="Wang J."/>
            <person name="Sieber C.M.K."/>
            <person name="Tom L.M."/>
            <person name="Gardinali P."/>
            <person name="Banfield J.F."/>
            <person name="Atlas R.M."/>
            <person name="Andersen G.L."/>
        </authorList>
    </citation>
    <scope>NUCLEOTIDE SEQUENCE [LARGE SCALE GENOMIC DNA]</scope>
</reference>
<dbReference type="Proteomes" id="UP000227088">
    <property type="component" value="Unassembled WGS sequence"/>
</dbReference>
<dbReference type="InterPro" id="IPR029058">
    <property type="entry name" value="AB_hydrolase_fold"/>
</dbReference>
<evidence type="ECO:0000259" key="1">
    <source>
        <dbReference type="Pfam" id="PF00561"/>
    </source>
</evidence>
<dbReference type="InterPro" id="IPR000073">
    <property type="entry name" value="AB_hydrolase_1"/>
</dbReference>
<comment type="caution">
    <text evidence="2">The sequence shown here is derived from an EMBL/GenBank/DDBJ whole genome shotgun (WGS) entry which is preliminary data.</text>
</comment>
<dbReference type="GO" id="GO:0016020">
    <property type="term" value="C:membrane"/>
    <property type="evidence" value="ECO:0007669"/>
    <property type="project" value="TreeGrafter"/>
</dbReference>
<evidence type="ECO:0000313" key="2">
    <source>
        <dbReference type="EMBL" id="OUS39915.1"/>
    </source>
</evidence>
<dbReference type="Gene3D" id="3.40.50.1820">
    <property type="entry name" value="alpha/beta hydrolase"/>
    <property type="match status" value="1"/>
</dbReference>
<proteinExistence type="predicted"/>